<dbReference type="InterPro" id="IPR042099">
    <property type="entry name" value="ANL_N_sf"/>
</dbReference>
<evidence type="ECO:0000259" key="1">
    <source>
        <dbReference type="Pfam" id="PF00501"/>
    </source>
</evidence>
<dbReference type="EMBL" id="CP038150">
    <property type="protein sequence ID" value="QBR02335.1"/>
    <property type="molecule type" value="Genomic_DNA"/>
</dbReference>
<feature type="domain" description="AMP-dependent synthetase/ligase" evidence="1">
    <location>
        <begin position="31"/>
        <end position="413"/>
    </location>
</feature>
<organism evidence="2 3">
    <name type="scientific">Paraburkholderia pallida</name>
    <dbReference type="NCBI Taxonomy" id="2547399"/>
    <lineage>
        <taxon>Bacteria</taxon>
        <taxon>Pseudomonadati</taxon>
        <taxon>Pseudomonadota</taxon>
        <taxon>Betaproteobacteria</taxon>
        <taxon>Burkholderiales</taxon>
        <taxon>Burkholderiaceae</taxon>
        <taxon>Paraburkholderia</taxon>
    </lineage>
</organism>
<dbReference type="Gene3D" id="3.40.50.12780">
    <property type="entry name" value="N-terminal domain of ligase-like"/>
    <property type="match status" value="1"/>
</dbReference>
<reference evidence="2 3" key="1">
    <citation type="submission" date="2019-03" db="EMBL/GenBank/DDBJ databases">
        <title>Paraburkholderia sp. 7MH5, isolated from subtropical forest soil.</title>
        <authorList>
            <person name="Gao Z.-H."/>
            <person name="Qiu L.-H."/>
        </authorList>
    </citation>
    <scope>NUCLEOTIDE SEQUENCE [LARGE SCALE GENOMIC DNA]</scope>
    <source>
        <strain evidence="2 3">7MH5</strain>
    </source>
</reference>
<dbReference type="KEGG" id="ppai:E1956_28285"/>
<keyword evidence="3" id="KW-1185">Reference proteome</keyword>
<evidence type="ECO:0000313" key="2">
    <source>
        <dbReference type="EMBL" id="QBR02335.1"/>
    </source>
</evidence>
<dbReference type="PANTHER" id="PTHR24096:SF420">
    <property type="entry name" value="LONG-CHAIN-FATTY-ACID--COA LIGASE-RELATED"/>
    <property type="match status" value="1"/>
</dbReference>
<dbReference type="SUPFAM" id="SSF56801">
    <property type="entry name" value="Acetyl-CoA synthetase-like"/>
    <property type="match status" value="1"/>
</dbReference>
<sequence>MQTLPDGTLVLSSAPAPAVPQNGFADFAAYWAQRRGAAPAFSERDAQGAWRTISWAELWDQVRAVAAALLNLGLGPQRPLMLLSGNSIEQAVLLLAAEHAGVPTVPVSPAYSLVSRDFSRLKDVFGLVRPAALFVQDRAAFEPALAALGVADLPVIAVSGASDSRHAWSTLASTELTPAGLAALACARAAIEPADTVRLLLTSGSTGVPKAVAMSYGNLKAATAYLDYLFGPLADPQPVFLDWMPWHHTMGGVLSFGRSMVTGASHYLDDGAPVPGRFERTLRNLREVSPTIFTSAPVAFAMLANELERDEALAQTLFARLMCFGYGGASLARDVWERIQRVAERTIGERIAFRTSLGATETNGTGTYLASPSDDLGNVGVPGPGVDAKLIPLAGGDGRYELRLRGGAIFGGYFDAPELSAAAFDNERYFRLGDTVRLADPRDPMRGLLYAGRIAEDFKLANGTWVRTGQLRLALLERCSPLLTDAVICGHDRDYVAALAWPNLAALQRLAPELDGLDAAALVQHPRVVAALTECLRAPANTQQGASLVVRRVLLMAEPPSIDAGEIADKGYVNQAACRARRAGLIDALFRGIPEAHVACVR</sequence>
<accession>A0A4P7D677</accession>
<dbReference type="OrthoDB" id="9766486at2"/>
<dbReference type="PANTHER" id="PTHR24096">
    <property type="entry name" value="LONG-CHAIN-FATTY-ACID--COA LIGASE"/>
    <property type="match status" value="1"/>
</dbReference>
<dbReference type="PROSITE" id="PS00455">
    <property type="entry name" value="AMP_BINDING"/>
    <property type="match status" value="1"/>
</dbReference>
<dbReference type="InterPro" id="IPR020845">
    <property type="entry name" value="AMP-binding_CS"/>
</dbReference>
<proteinExistence type="predicted"/>
<dbReference type="AlphaFoldDB" id="A0A4P7D677"/>
<name>A0A4P7D677_9BURK</name>
<evidence type="ECO:0000313" key="3">
    <source>
        <dbReference type="Proteomes" id="UP000295727"/>
    </source>
</evidence>
<dbReference type="Pfam" id="PF00501">
    <property type="entry name" value="AMP-binding"/>
    <property type="match status" value="1"/>
</dbReference>
<dbReference type="GO" id="GO:0016405">
    <property type="term" value="F:CoA-ligase activity"/>
    <property type="evidence" value="ECO:0007669"/>
    <property type="project" value="TreeGrafter"/>
</dbReference>
<dbReference type="InterPro" id="IPR000873">
    <property type="entry name" value="AMP-dep_synth/lig_dom"/>
</dbReference>
<gene>
    <name evidence="2" type="ORF">E1956_28285</name>
</gene>
<dbReference type="Proteomes" id="UP000295727">
    <property type="component" value="Chromosome 3"/>
</dbReference>
<protein>
    <submittedName>
        <fullName evidence="2">Feruloyl-CoA synthase</fullName>
    </submittedName>
</protein>